<evidence type="ECO:0000256" key="5">
    <source>
        <dbReference type="ARBA" id="ARBA00012518"/>
    </source>
</evidence>
<dbReference type="EC" id="1.3.1.98" evidence="5 19"/>
<evidence type="ECO:0000256" key="9">
    <source>
        <dbReference type="ARBA" id="ARBA00022630"/>
    </source>
</evidence>
<dbReference type="eggNOG" id="COG0812">
    <property type="taxonomic scope" value="Bacteria"/>
</dbReference>
<feature type="domain" description="FAD-binding PCMH-type" evidence="20">
    <location>
        <begin position="37"/>
        <end position="232"/>
    </location>
</feature>
<evidence type="ECO:0000256" key="19">
    <source>
        <dbReference type="HAMAP-Rule" id="MF_00037"/>
    </source>
</evidence>
<name>S6AAW0_SULDS</name>
<dbReference type="InterPro" id="IPR011601">
    <property type="entry name" value="MurB_C"/>
</dbReference>
<dbReference type="SUPFAM" id="SSF56194">
    <property type="entry name" value="Uridine diphospho-N-Acetylenolpyruvylglucosamine reductase, MurB, C-terminal domain"/>
    <property type="match status" value="1"/>
</dbReference>
<accession>S6AAW0</accession>
<evidence type="ECO:0000259" key="20">
    <source>
        <dbReference type="PROSITE" id="PS51387"/>
    </source>
</evidence>
<dbReference type="PANTHER" id="PTHR21071:SF4">
    <property type="entry name" value="UDP-N-ACETYLENOLPYRUVOYLGLUCOSAMINE REDUCTASE"/>
    <property type="match status" value="1"/>
</dbReference>
<dbReference type="AlphaFoldDB" id="S6AAW0"/>
<evidence type="ECO:0000256" key="2">
    <source>
        <dbReference type="ARBA" id="ARBA00003921"/>
    </source>
</evidence>
<sequence>MSGEEDKDMNMALALAPQKLRGVLKYNEPMSKHTSWRVGGPAERFYIPADIADLAQFLQGLAADEPVHFIGLGSNLLVRDGGVRGTVVLLHSALNQITLSHGKPGAPSGVYAEAGVASPKVARFAALNGFEGAEFLAGIPGTVGGALAMNAGCYGAETWQHVTEVLTIDCFGELRRRTPQDFDIGYRHVALKAGIGSEWFVAAWFAFKPGNGEVSRKKIKGLLEKRVASQPIGTPNAGSVFRNPAGDYAARLIEACGLKGSALGGAMVSPKHANFIVNAGGATAADIEALIDKVRQTVKAQHGIELVTEVRVIGEALGVRGEEQKHAS</sequence>
<dbReference type="InterPro" id="IPR006094">
    <property type="entry name" value="Oxid_FAD_bind_N"/>
</dbReference>
<keyword evidence="7 19" id="KW-0963">Cytoplasm</keyword>
<evidence type="ECO:0000256" key="18">
    <source>
        <dbReference type="ARBA" id="ARBA00048914"/>
    </source>
</evidence>
<keyword evidence="12 19" id="KW-0133">Cell shape</keyword>
<dbReference type="Gene3D" id="3.30.465.10">
    <property type="match status" value="1"/>
</dbReference>
<keyword evidence="11 19" id="KW-0521">NADP</keyword>
<dbReference type="GO" id="GO:0005829">
    <property type="term" value="C:cytosol"/>
    <property type="evidence" value="ECO:0007669"/>
    <property type="project" value="TreeGrafter"/>
</dbReference>
<dbReference type="GO" id="GO:0071555">
    <property type="term" value="P:cell wall organization"/>
    <property type="evidence" value="ECO:0007669"/>
    <property type="project" value="UniProtKB-KW"/>
</dbReference>
<dbReference type="EMBL" id="AP013066">
    <property type="protein sequence ID" value="BAN36290.1"/>
    <property type="molecule type" value="Genomic_DNA"/>
</dbReference>
<proteinExistence type="inferred from homology"/>
<dbReference type="Gene3D" id="3.90.78.10">
    <property type="entry name" value="UDP-N-acetylenolpyruvoylglucosamine reductase, C-terminal domain"/>
    <property type="match status" value="1"/>
</dbReference>
<keyword evidence="9 19" id="KW-0285">Flavoprotein</keyword>
<evidence type="ECO:0000256" key="14">
    <source>
        <dbReference type="ARBA" id="ARBA00023002"/>
    </source>
</evidence>
<dbReference type="STRING" id="1163617.SCD_n02483"/>
<keyword evidence="16 19" id="KW-0961">Cell wall biogenesis/degradation</keyword>
<evidence type="ECO:0000256" key="17">
    <source>
        <dbReference type="ARBA" id="ARBA00031026"/>
    </source>
</evidence>
<dbReference type="KEGG" id="sdr:SCD_n02483"/>
<keyword evidence="14 19" id="KW-0560">Oxidoreductase</keyword>
<evidence type="ECO:0000256" key="11">
    <source>
        <dbReference type="ARBA" id="ARBA00022857"/>
    </source>
</evidence>
<evidence type="ECO:0000256" key="10">
    <source>
        <dbReference type="ARBA" id="ARBA00022827"/>
    </source>
</evidence>
<dbReference type="Proteomes" id="UP000015559">
    <property type="component" value="Chromosome"/>
</dbReference>
<evidence type="ECO:0000256" key="7">
    <source>
        <dbReference type="ARBA" id="ARBA00022490"/>
    </source>
</evidence>
<dbReference type="UniPathway" id="UPA00219"/>
<dbReference type="InterPro" id="IPR016166">
    <property type="entry name" value="FAD-bd_PCMH"/>
</dbReference>
<evidence type="ECO:0000313" key="22">
    <source>
        <dbReference type="Proteomes" id="UP000015559"/>
    </source>
</evidence>
<dbReference type="GO" id="GO:0051301">
    <property type="term" value="P:cell division"/>
    <property type="evidence" value="ECO:0007669"/>
    <property type="project" value="UniProtKB-KW"/>
</dbReference>
<evidence type="ECO:0000256" key="12">
    <source>
        <dbReference type="ARBA" id="ARBA00022960"/>
    </source>
</evidence>
<dbReference type="InterPro" id="IPR036318">
    <property type="entry name" value="FAD-bd_PCMH-like_sf"/>
</dbReference>
<dbReference type="PANTHER" id="PTHR21071">
    <property type="entry name" value="UDP-N-ACETYLENOLPYRUVOYLGLUCOSAMINE REDUCTASE"/>
    <property type="match status" value="1"/>
</dbReference>
<comment type="catalytic activity">
    <reaction evidence="18 19">
        <text>UDP-N-acetyl-alpha-D-muramate + NADP(+) = UDP-N-acetyl-3-O-(1-carboxyvinyl)-alpha-D-glucosamine + NADPH + H(+)</text>
        <dbReference type="Rhea" id="RHEA:12248"/>
        <dbReference type="ChEBI" id="CHEBI:15378"/>
        <dbReference type="ChEBI" id="CHEBI:57783"/>
        <dbReference type="ChEBI" id="CHEBI:58349"/>
        <dbReference type="ChEBI" id="CHEBI:68483"/>
        <dbReference type="ChEBI" id="CHEBI:70757"/>
        <dbReference type="EC" id="1.3.1.98"/>
    </reaction>
</comment>
<feature type="active site" description="Proton donor" evidence="19">
    <location>
        <position position="239"/>
    </location>
</feature>
<keyword evidence="22" id="KW-1185">Reference proteome</keyword>
<comment type="function">
    <text evidence="2 19">Cell wall formation.</text>
</comment>
<dbReference type="InterPro" id="IPR016169">
    <property type="entry name" value="FAD-bd_PCMH_sub2"/>
</dbReference>
<dbReference type="Pfam" id="PF02873">
    <property type="entry name" value="MurB_C"/>
    <property type="match status" value="1"/>
</dbReference>
<dbReference type="GO" id="GO:0008762">
    <property type="term" value="F:UDP-N-acetylmuramate dehydrogenase activity"/>
    <property type="evidence" value="ECO:0007669"/>
    <property type="project" value="UniProtKB-UniRule"/>
</dbReference>
<keyword evidence="10 19" id="KW-0274">FAD</keyword>
<evidence type="ECO:0000256" key="3">
    <source>
        <dbReference type="ARBA" id="ARBA00004496"/>
    </source>
</evidence>
<dbReference type="GO" id="GO:0071949">
    <property type="term" value="F:FAD binding"/>
    <property type="evidence" value="ECO:0007669"/>
    <property type="project" value="InterPro"/>
</dbReference>
<dbReference type="SUPFAM" id="SSF56176">
    <property type="entry name" value="FAD-binding/transporter-associated domain-like"/>
    <property type="match status" value="1"/>
</dbReference>
<dbReference type="InterPro" id="IPR036635">
    <property type="entry name" value="MurB_C_sf"/>
</dbReference>
<dbReference type="InterPro" id="IPR003170">
    <property type="entry name" value="MurB"/>
</dbReference>
<evidence type="ECO:0000313" key="21">
    <source>
        <dbReference type="EMBL" id="BAN36290.1"/>
    </source>
</evidence>
<dbReference type="GO" id="GO:0009252">
    <property type="term" value="P:peptidoglycan biosynthetic process"/>
    <property type="evidence" value="ECO:0007669"/>
    <property type="project" value="UniProtKB-UniRule"/>
</dbReference>
<evidence type="ECO:0000256" key="13">
    <source>
        <dbReference type="ARBA" id="ARBA00022984"/>
    </source>
</evidence>
<reference evidence="21 22" key="1">
    <citation type="journal article" date="2012" name="Appl. Environ. Microbiol.">
        <title>Draft genome sequence of a psychrotolerant sulfur-oxidizing bacterium, Sulfuricella denitrificans skB26, and proteomic insights into cold adaptation.</title>
        <authorList>
            <person name="Watanabe T."/>
            <person name="Kojima H."/>
            <person name="Fukui M."/>
        </authorList>
    </citation>
    <scope>NUCLEOTIDE SEQUENCE [LARGE SCALE GENOMIC DNA]</scope>
    <source>
        <strain evidence="22">skB26</strain>
    </source>
</reference>
<comment type="pathway">
    <text evidence="4 19">Cell wall biogenesis; peptidoglycan biosynthesis.</text>
</comment>
<evidence type="ECO:0000256" key="1">
    <source>
        <dbReference type="ARBA" id="ARBA00001974"/>
    </source>
</evidence>
<dbReference type="Gene3D" id="3.30.43.10">
    <property type="entry name" value="Uridine Diphospho-n-acetylenolpyruvylglucosamine Reductase, domain 2"/>
    <property type="match status" value="1"/>
</dbReference>
<comment type="cofactor">
    <cofactor evidence="1 19">
        <name>FAD</name>
        <dbReference type="ChEBI" id="CHEBI:57692"/>
    </cofactor>
</comment>
<dbReference type="InterPro" id="IPR016167">
    <property type="entry name" value="FAD-bd_PCMH_sub1"/>
</dbReference>
<keyword evidence="8 19" id="KW-0132">Cell division</keyword>
<evidence type="ECO:0000256" key="15">
    <source>
        <dbReference type="ARBA" id="ARBA00023306"/>
    </source>
</evidence>
<dbReference type="PROSITE" id="PS51387">
    <property type="entry name" value="FAD_PCMH"/>
    <property type="match status" value="1"/>
</dbReference>
<comment type="subcellular location">
    <subcellularLocation>
        <location evidence="3 19">Cytoplasm</location>
    </subcellularLocation>
</comment>
<evidence type="ECO:0000256" key="8">
    <source>
        <dbReference type="ARBA" id="ARBA00022618"/>
    </source>
</evidence>
<dbReference type="GO" id="GO:0008360">
    <property type="term" value="P:regulation of cell shape"/>
    <property type="evidence" value="ECO:0007669"/>
    <property type="project" value="UniProtKB-KW"/>
</dbReference>
<organism evidence="21 22">
    <name type="scientific">Sulfuricella denitrificans (strain DSM 22764 / NBRC 105220 / skB26)</name>
    <dbReference type="NCBI Taxonomy" id="1163617"/>
    <lineage>
        <taxon>Bacteria</taxon>
        <taxon>Pseudomonadati</taxon>
        <taxon>Pseudomonadota</taxon>
        <taxon>Betaproteobacteria</taxon>
        <taxon>Nitrosomonadales</taxon>
        <taxon>Sulfuricellaceae</taxon>
        <taxon>Sulfuricella</taxon>
    </lineage>
</organism>
<dbReference type="Pfam" id="PF01565">
    <property type="entry name" value="FAD_binding_4"/>
    <property type="match status" value="1"/>
</dbReference>
<dbReference type="NCBIfam" id="NF010480">
    <property type="entry name" value="PRK13905.1"/>
    <property type="match status" value="1"/>
</dbReference>
<dbReference type="NCBIfam" id="TIGR00179">
    <property type="entry name" value="murB"/>
    <property type="match status" value="1"/>
</dbReference>
<keyword evidence="15 19" id="KW-0131">Cell cycle</keyword>
<evidence type="ECO:0000256" key="4">
    <source>
        <dbReference type="ARBA" id="ARBA00004752"/>
    </source>
</evidence>
<feature type="active site" evidence="19">
    <location>
        <position position="309"/>
    </location>
</feature>
<keyword evidence="13 19" id="KW-0573">Peptidoglycan synthesis</keyword>
<evidence type="ECO:0000256" key="6">
    <source>
        <dbReference type="ARBA" id="ARBA00015188"/>
    </source>
</evidence>
<comment type="similarity">
    <text evidence="19">Belongs to the MurB family.</text>
</comment>
<protein>
    <recommendedName>
        <fullName evidence="6 19">UDP-N-acetylenolpyruvoylglucosamine reductase</fullName>
        <ecNumber evidence="5 19">1.3.1.98</ecNumber>
    </recommendedName>
    <alternativeName>
        <fullName evidence="17 19">UDP-N-acetylmuramate dehydrogenase</fullName>
    </alternativeName>
</protein>
<dbReference type="HOGENOM" id="CLU_035304_1_1_4"/>
<dbReference type="HAMAP" id="MF_00037">
    <property type="entry name" value="MurB"/>
    <property type="match status" value="1"/>
</dbReference>
<gene>
    <name evidence="19 21" type="primary">murB</name>
    <name evidence="21" type="ORF">SCD_n02483</name>
</gene>
<evidence type="ECO:0000256" key="16">
    <source>
        <dbReference type="ARBA" id="ARBA00023316"/>
    </source>
</evidence>
<feature type="active site" evidence="19">
    <location>
        <position position="187"/>
    </location>
</feature>